<dbReference type="EMBL" id="NFII01000007">
    <property type="protein sequence ID" value="OUO01014.1"/>
    <property type="molecule type" value="Genomic_DNA"/>
</dbReference>
<evidence type="ECO:0000313" key="2">
    <source>
        <dbReference type="Proteomes" id="UP000195386"/>
    </source>
</evidence>
<proteinExistence type="predicted"/>
<name>A0A1Y3YT17_9BACE</name>
<protein>
    <submittedName>
        <fullName evidence="1">Uncharacterized protein</fullName>
    </submittedName>
</protein>
<sequence length="74" mass="8580">MIKFRPGDNPVSLYPVLGFKGGNKGFRPLKQFVSRYGTVCFTTQNISFPPIETFCFYRLKHFVFMHLNTLCRGI</sequence>
<gene>
    <name evidence="1" type="ORF">B5F97_09295</name>
</gene>
<reference evidence="2" key="1">
    <citation type="submission" date="2017-04" db="EMBL/GenBank/DDBJ databases">
        <title>Function of individual gut microbiota members based on whole genome sequencing of pure cultures obtained from chicken caecum.</title>
        <authorList>
            <person name="Medvecky M."/>
            <person name="Cejkova D."/>
            <person name="Polansky O."/>
            <person name="Karasova D."/>
            <person name="Kubasova T."/>
            <person name="Cizek A."/>
            <person name="Rychlik I."/>
        </authorList>
    </citation>
    <scope>NUCLEOTIDE SEQUENCE [LARGE SCALE GENOMIC DNA]</scope>
    <source>
        <strain evidence="2">An43</strain>
    </source>
</reference>
<dbReference type="AlphaFoldDB" id="A0A1Y3YT17"/>
<dbReference type="Proteomes" id="UP000195386">
    <property type="component" value="Unassembled WGS sequence"/>
</dbReference>
<evidence type="ECO:0000313" key="1">
    <source>
        <dbReference type="EMBL" id="OUO01014.1"/>
    </source>
</evidence>
<comment type="caution">
    <text evidence="1">The sequence shown here is derived from an EMBL/GenBank/DDBJ whole genome shotgun (WGS) entry which is preliminary data.</text>
</comment>
<organism evidence="1 2">
    <name type="scientific">Bacteroides clarus</name>
    <dbReference type="NCBI Taxonomy" id="626929"/>
    <lineage>
        <taxon>Bacteria</taxon>
        <taxon>Pseudomonadati</taxon>
        <taxon>Bacteroidota</taxon>
        <taxon>Bacteroidia</taxon>
        <taxon>Bacteroidales</taxon>
        <taxon>Bacteroidaceae</taxon>
        <taxon>Bacteroides</taxon>
    </lineage>
</organism>
<accession>A0A1Y3YT17</accession>